<reference evidence="2 3" key="1">
    <citation type="submission" date="2020-04" db="EMBL/GenBank/DDBJ databases">
        <title>Flammeovirga sp. SR4, a novel species isolated from seawater.</title>
        <authorList>
            <person name="Wang X."/>
        </authorList>
    </citation>
    <scope>NUCLEOTIDE SEQUENCE [LARGE SCALE GENOMIC DNA]</scope>
    <source>
        <strain evidence="2 3">ATCC 23126</strain>
    </source>
</reference>
<dbReference type="AlphaFoldDB" id="A0A7X9RUH4"/>
<keyword evidence="1" id="KW-0732">Signal</keyword>
<evidence type="ECO:0000256" key="1">
    <source>
        <dbReference type="SAM" id="SignalP"/>
    </source>
</evidence>
<dbReference type="EMBL" id="JABANE010000032">
    <property type="protein sequence ID" value="NME68957.1"/>
    <property type="molecule type" value="Genomic_DNA"/>
</dbReference>
<sequence>MMYFFAIVFALFLVHQNIVYAQGCSDAGICTTGALNPENDGENLSYFENQFTVDYLLYYQIYQDNHTDRGIGVAINYHLNRRNSFQIKTAYAFKESPLTTTSGIGDITLAYSYALLQTEKWQVATVIGGKIPTSDADASLNGLPLPMYFNTSLGTYDALIGIAVSSKAWHLSFGYQHPLTTASKHEYDPDYWSEQPNYKWMQNWYPATRHLDRKADVSGRLKYTLRTSKWALSPSVLAIYKLENAFVESLNNGNYVFEKSDGLAVNLLLEGSYNFSPYFSVGAIAAYASLQRPFNPDGLARDYVFNLLLKHQF</sequence>
<protein>
    <recommendedName>
        <fullName evidence="4">Transporter</fullName>
    </recommendedName>
</protein>
<evidence type="ECO:0000313" key="3">
    <source>
        <dbReference type="Proteomes" id="UP000576082"/>
    </source>
</evidence>
<comment type="caution">
    <text evidence="2">The sequence shown here is derived from an EMBL/GenBank/DDBJ whole genome shotgun (WGS) entry which is preliminary data.</text>
</comment>
<proteinExistence type="predicted"/>
<name>A0A7X9RUH4_9BACT</name>
<evidence type="ECO:0000313" key="2">
    <source>
        <dbReference type="EMBL" id="NME68957.1"/>
    </source>
</evidence>
<dbReference type="Proteomes" id="UP000576082">
    <property type="component" value="Unassembled WGS sequence"/>
</dbReference>
<dbReference type="RefSeq" id="WP_169657247.1">
    <property type="nucleotide sequence ID" value="NZ_JABANE010000032.1"/>
</dbReference>
<accession>A0A7X9RUH4</accession>
<keyword evidence="3" id="KW-1185">Reference proteome</keyword>
<gene>
    <name evidence="2" type="ORF">HHU12_13370</name>
</gene>
<organism evidence="2 3">
    <name type="scientific">Flammeovirga aprica JL-4</name>
    <dbReference type="NCBI Taxonomy" id="694437"/>
    <lineage>
        <taxon>Bacteria</taxon>
        <taxon>Pseudomonadati</taxon>
        <taxon>Bacteroidota</taxon>
        <taxon>Cytophagia</taxon>
        <taxon>Cytophagales</taxon>
        <taxon>Flammeovirgaceae</taxon>
        <taxon>Flammeovirga</taxon>
    </lineage>
</organism>
<evidence type="ECO:0008006" key="4">
    <source>
        <dbReference type="Google" id="ProtNLM"/>
    </source>
</evidence>
<feature type="signal peptide" evidence="1">
    <location>
        <begin position="1"/>
        <end position="21"/>
    </location>
</feature>
<feature type="chain" id="PRO_5030793793" description="Transporter" evidence="1">
    <location>
        <begin position="22"/>
        <end position="313"/>
    </location>
</feature>